<evidence type="ECO:0000313" key="3">
    <source>
        <dbReference type="Proteomes" id="UP000658733"/>
    </source>
</evidence>
<proteinExistence type="predicted"/>
<organism evidence="2 3">
    <name type="scientific">Methanobrevibacter arboriphilus</name>
    <dbReference type="NCBI Taxonomy" id="39441"/>
    <lineage>
        <taxon>Archaea</taxon>
        <taxon>Methanobacteriati</taxon>
        <taxon>Methanobacteriota</taxon>
        <taxon>Methanomada group</taxon>
        <taxon>Methanobacteria</taxon>
        <taxon>Methanobacteriales</taxon>
        <taxon>Methanobacteriaceae</taxon>
        <taxon>Methanobrevibacter</taxon>
    </lineage>
</organism>
<dbReference type="Proteomes" id="UP000658733">
    <property type="component" value="Unassembled WGS sequence"/>
</dbReference>
<dbReference type="RefSeq" id="WP_278523017.1">
    <property type="nucleotide sequence ID" value="NZ_JADIIN010000046.1"/>
</dbReference>
<name>A0A843ADU4_METAZ</name>
<comment type="caution">
    <text evidence="2">The sequence shown here is derived from an EMBL/GenBank/DDBJ whole genome shotgun (WGS) entry which is preliminary data.</text>
</comment>
<reference evidence="2" key="1">
    <citation type="submission" date="2020-10" db="EMBL/GenBank/DDBJ databases">
        <title>Dehalococcoides mccartyi of a TCE/Cr reducing biochatode.</title>
        <authorList>
            <person name="Matturro B."/>
        </authorList>
    </citation>
    <scope>NUCLEOTIDE SEQUENCE</scope>
    <source>
        <strain evidence="2">Bin4</strain>
    </source>
</reference>
<dbReference type="EMBL" id="JADIIN010000046">
    <property type="protein sequence ID" value="MBF4468884.1"/>
    <property type="molecule type" value="Genomic_DNA"/>
</dbReference>
<protein>
    <submittedName>
        <fullName evidence="2">Uncharacterized protein</fullName>
    </submittedName>
</protein>
<dbReference type="AlphaFoldDB" id="A0A843ADU4"/>
<evidence type="ECO:0000313" key="2">
    <source>
        <dbReference type="EMBL" id="MBF4468884.1"/>
    </source>
</evidence>
<accession>A0A843ADU4</accession>
<gene>
    <name evidence="2" type="ORF">ISP01_05705</name>
</gene>
<keyword evidence="1" id="KW-0472">Membrane</keyword>
<keyword evidence="1" id="KW-0812">Transmembrane</keyword>
<feature type="transmembrane region" description="Helical" evidence="1">
    <location>
        <begin position="147"/>
        <end position="168"/>
    </location>
</feature>
<keyword evidence="1" id="KW-1133">Transmembrane helix</keyword>
<evidence type="ECO:0000256" key="1">
    <source>
        <dbReference type="SAM" id="Phobius"/>
    </source>
</evidence>
<sequence>MKIKGIFIIFILFFVINGINAHGVDVTEDVMVLSDDSTGVIAKKLAEQMDFDVKVYKFNSVSDVEHQLEHALSNKNKMILVVAYQNVSNEFLQQHKDLSNRIIVVDSDDDSIKNGLIKLKQLNSTENINSNSSKISNNNVGNMDLDFTSLILIIVIIGLVSTIGTYIIKRKK</sequence>